<dbReference type="Pfam" id="PF00041">
    <property type="entry name" value="fn3"/>
    <property type="match status" value="2"/>
</dbReference>
<dbReference type="PANTHER" id="PTHR13817">
    <property type="entry name" value="TITIN"/>
    <property type="match status" value="1"/>
</dbReference>
<evidence type="ECO:0000313" key="5">
    <source>
        <dbReference type="EMBL" id="MFD2916959.1"/>
    </source>
</evidence>
<dbReference type="NCBIfam" id="TIGR04183">
    <property type="entry name" value="Por_Secre_tail"/>
    <property type="match status" value="1"/>
</dbReference>
<dbReference type="Gene3D" id="3.40.390.10">
    <property type="entry name" value="Collagenase (Catalytic Domain)"/>
    <property type="match status" value="1"/>
</dbReference>
<dbReference type="InterPro" id="IPR036116">
    <property type="entry name" value="FN3_sf"/>
</dbReference>
<comment type="caution">
    <text evidence="5">The sequence shown here is derived from an EMBL/GenBank/DDBJ whole genome shotgun (WGS) entry which is preliminary data.</text>
</comment>
<reference evidence="6" key="1">
    <citation type="journal article" date="2019" name="Int. J. Syst. Evol. Microbiol.">
        <title>The Global Catalogue of Microorganisms (GCM) 10K type strain sequencing project: providing services to taxonomists for standard genome sequencing and annotation.</title>
        <authorList>
            <consortium name="The Broad Institute Genomics Platform"/>
            <consortium name="The Broad Institute Genome Sequencing Center for Infectious Disease"/>
            <person name="Wu L."/>
            <person name="Ma J."/>
        </authorList>
    </citation>
    <scope>NUCLEOTIDE SEQUENCE [LARGE SCALE GENOMIC DNA]</scope>
    <source>
        <strain evidence="6">KCTC 32514</strain>
    </source>
</reference>
<dbReference type="SUPFAM" id="SSF55486">
    <property type="entry name" value="Metalloproteases ('zincins'), catalytic domain"/>
    <property type="match status" value="1"/>
</dbReference>
<dbReference type="CDD" id="cd00063">
    <property type="entry name" value="FN3"/>
    <property type="match status" value="3"/>
</dbReference>
<evidence type="ECO:0000256" key="3">
    <source>
        <dbReference type="SAM" id="SignalP"/>
    </source>
</evidence>
<dbReference type="InterPro" id="IPR013783">
    <property type="entry name" value="Ig-like_fold"/>
</dbReference>
<dbReference type="Pfam" id="PF18962">
    <property type="entry name" value="Por_Secre_tail"/>
    <property type="match status" value="1"/>
</dbReference>
<dbReference type="PANTHER" id="PTHR13817:SF166">
    <property type="entry name" value="NEURONAL IGCAM-RELATED"/>
    <property type="match status" value="1"/>
</dbReference>
<organism evidence="5 6">
    <name type="scientific">Psychroserpens luteus</name>
    <dbReference type="NCBI Taxonomy" id="1434066"/>
    <lineage>
        <taxon>Bacteria</taxon>
        <taxon>Pseudomonadati</taxon>
        <taxon>Bacteroidota</taxon>
        <taxon>Flavobacteriia</taxon>
        <taxon>Flavobacteriales</taxon>
        <taxon>Flavobacteriaceae</taxon>
        <taxon>Psychroserpens</taxon>
    </lineage>
</organism>
<accession>A0ABW5ZVC4</accession>
<evidence type="ECO:0000256" key="2">
    <source>
        <dbReference type="ARBA" id="ARBA00022737"/>
    </source>
</evidence>
<sequence length="1737" mass="188097">MKIKILLLITLISTSFVLAQNKTFWQRQSIDNTTRIKASKQNLPKTHTFSLNVEGLKQALINVPKRGKYTKSSNIIVAFPNEDGTFESFRIVEASVLSPELQERYPDIKSYAGHGVEDPSAVIRFSISPLGFQSMKLSANKPAAFIEALTKNGSHYAVFKRADKINYNDDFECSVTEDVNSQLNSGMQERNADDAILRTYRLAVSTTGEYTVYHGGTKALALAAINQTMTRVNGVFENDFNVTMVLISNSDDVIYTNSGGDPYTSSANYNSQLQSTLTSVIGESNYDIGHLFAQASNNGNAGCIGCVCVNGEKGSGFTSRTDPEGDPFDIDYVAHEMGHQFGGNHTWTFNGNEGTNAQMEPGSGSTIMGYAGITGATDVQSNSDPYFHARSIEQVTDYIKTTSCQTNTNTGNAVPSADAGSNYTIPKGTAFVLEGSGSDSDAGDVLTYCWEQYDENNASTTYPSVTATTGVAFRSYSPTISTDRYFPRLSTIKTGATSWQWEAVPNVARSLNFRLTVRDNRLGGANNNSDDMQITVNGTAGPFVVNSPNTNVSWSAGTTQTITWDVAGTTGNGVNTANVDIFLSTDGGDTYPISLASGVVNDGSHDIVVPNSQGNQNRVMVRGASNIFFDISNSDFTIAGEVVCNATVPTSLAASNIGETTTTLGWDAVPGATYDLRYREVGASTWITNAVTGISSNISGLTTLTQYEAQVRSKCSGGSNSAYTTSVVFMTTDVQLDYCDSASTDTDDEFISRVQLNTIDNTSGAQFYSDFTNISTTLTKGTQYTITVTPTWTGTTFSEGYSVWIDYNRDGDFEDAGEQVWTQAATTNSPVSGSFTIPTGAVENSTRMRVSLKFNGIPAECETFQYGEVEDYTVIIESSDPDVEAPSVPNNLIANGTTQTTTDLSWDVSTDNIGVTEYDIYQDGILVATVPSIMYQVTGLTPLTSYDFYVIAKDAAGNSSPQSNTVTIITLEPDTENPTTPLNLLANNITDSTVDLAWETSTDNSGVVSYDVYQDGIFVINVSTTTYQVTGLTAETVYTFKVKAKDVAGNESEDSNEVAVLTLPSDLNYCVSESTDTSDEYISRVQLNTIDNASGPTFYSDFTAISTTLRKGTQYTIDITPTWTGTLYNEGYGVWMDYNNDGDFEDIGEDVFTNAPSQNTPVSGDFTIPQTASETDLRMRVTLRYNQIPGPCDSFTYGEVEDYTVKIIGSGDLIYSNSAWTPYAPSPTTGVDNAIVLDGTYNLTGDIQLNNISVNEGTSMVVEKGQSLTLNGNLISNDNVILESDSNEYASLIVTNNVVGNVQYKRYVNTTTGGNDLIAPPVFGEPFDVFQVANSNIVSNTENTSFLFGPFDKVTDTYLLYSDTETTPLYASKGYRAASTNASTFTFTGLVNTRDVSAPVVISGPTKPEWNLIGNPYPSYIKLADFLSANNAKFDMQRSGIYGYDGDASSGWTIWNQAYSDAHPNAKITPGQGFLIASGASQAQINFTPIMRAIGSDDDFILGRQGNNVPISHLKLKLDNTSNSYDTDFYFTENASLGLDPNYDSGLFGGVSTFAMYSQLVEDNIGRNYGVQSIGSTNLSNVTIPLGIHISEGQQATISITETTLPENVEVYLEDNSTNTFTLLNTSDYVFTANTNLSGIGRFFLHFAESTLGTNIYDSNNIKIFTTTEAKVIFVKGQLFEDTVLTIFDIQGRVLKTMTLDGSQTLNRIDVSSFSKGVYIVSLKNGMQERTEKVIVK</sequence>
<feature type="domain" description="Fibronectin type-III" evidence="4">
    <location>
        <begin position="888"/>
        <end position="973"/>
    </location>
</feature>
<name>A0ABW5ZVC4_9FLAO</name>
<dbReference type="Proteomes" id="UP001597548">
    <property type="component" value="Unassembled WGS sequence"/>
</dbReference>
<dbReference type="EMBL" id="JBHUOS010000010">
    <property type="protein sequence ID" value="MFD2916959.1"/>
    <property type="molecule type" value="Genomic_DNA"/>
</dbReference>
<proteinExistence type="predicted"/>
<keyword evidence="1 3" id="KW-0732">Signal</keyword>
<dbReference type="InterPro" id="IPR024079">
    <property type="entry name" value="MetalloPept_cat_dom_sf"/>
</dbReference>
<dbReference type="Gene3D" id="2.60.40.10">
    <property type="entry name" value="Immunoglobulins"/>
    <property type="match status" value="4"/>
</dbReference>
<feature type="chain" id="PRO_5045773193" evidence="3">
    <location>
        <begin position="20"/>
        <end position="1737"/>
    </location>
</feature>
<feature type="signal peptide" evidence="3">
    <location>
        <begin position="1"/>
        <end position="19"/>
    </location>
</feature>
<dbReference type="InterPro" id="IPR003961">
    <property type="entry name" value="FN3_dom"/>
</dbReference>
<gene>
    <name evidence="5" type="ORF">ACFS29_15000</name>
</gene>
<dbReference type="RefSeq" id="WP_194506191.1">
    <property type="nucleotide sequence ID" value="NZ_JADILU010000001.1"/>
</dbReference>
<dbReference type="SMART" id="SM00060">
    <property type="entry name" value="FN3"/>
    <property type="match status" value="3"/>
</dbReference>
<keyword evidence="2" id="KW-0677">Repeat</keyword>
<evidence type="ECO:0000259" key="4">
    <source>
        <dbReference type="PROSITE" id="PS50853"/>
    </source>
</evidence>
<dbReference type="InterPro" id="IPR050964">
    <property type="entry name" value="Striated_Muscle_Regulatory"/>
</dbReference>
<protein>
    <submittedName>
        <fullName evidence="5">Reprolysin-like metallopeptidase</fullName>
    </submittedName>
</protein>
<dbReference type="InterPro" id="IPR045474">
    <property type="entry name" value="GEVED"/>
</dbReference>
<keyword evidence="6" id="KW-1185">Reference proteome</keyword>
<evidence type="ECO:0000256" key="1">
    <source>
        <dbReference type="ARBA" id="ARBA00022729"/>
    </source>
</evidence>
<dbReference type="Pfam" id="PF13583">
    <property type="entry name" value="Reprolysin_4"/>
    <property type="match status" value="1"/>
</dbReference>
<dbReference type="SUPFAM" id="SSF49265">
    <property type="entry name" value="Fibronectin type III"/>
    <property type="match status" value="2"/>
</dbReference>
<dbReference type="InterPro" id="IPR026444">
    <property type="entry name" value="Secre_tail"/>
</dbReference>
<dbReference type="Pfam" id="PF20009">
    <property type="entry name" value="GEVED"/>
    <property type="match status" value="2"/>
</dbReference>
<feature type="domain" description="Fibronectin type-III" evidence="4">
    <location>
        <begin position="980"/>
        <end position="1065"/>
    </location>
</feature>
<evidence type="ECO:0000313" key="6">
    <source>
        <dbReference type="Proteomes" id="UP001597548"/>
    </source>
</evidence>
<dbReference type="PROSITE" id="PS50853">
    <property type="entry name" value="FN3"/>
    <property type="match status" value="3"/>
</dbReference>
<feature type="domain" description="Fibronectin type-III" evidence="4">
    <location>
        <begin position="648"/>
        <end position="734"/>
    </location>
</feature>